<comment type="caution">
    <text evidence="3">The sequence shown here is derived from an EMBL/GenBank/DDBJ whole genome shotgun (WGS) entry which is preliminary data.</text>
</comment>
<dbReference type="InterPro" id="IPR003593">
    <property type="entry name" value="AAA+_ATPase"/>
</dbReference>
<dbReference type="Proteomes" id="UP001165685">
    <property type="component" value="Unassembled WGS sequence"/>
</dbReference>
<sequence length="244" mass="27589">MTTLSAETALQHITRQLARRGIPIPSTDPDPGPSTHAGQPGEPGDPEWHHAQRVELAMSRWQRMTPPVYQEAHTDHSDVIAWSDTVSQAWPKDGEQRLQGPSLLLWGGTGVGKTHAAFGGIRRIAAAGVPRFSMVFTSQPEMYAAMRPKPGREDQQERLERQLMRTPLLLLDDIGTAKESPWTAEILYRIVNHRYNQRRPTIFTSNYSPKQLREVVGDRIHSRLAEMTTAVRMDGHDRRLPRRA</sequence>
<dbReference type="Gene3D" id="3.40.50.300">
    <property type="entry name" value="P-loop containing nucleotide triphosphate hydrolases"/>
    <property type="match status" value="1"/>
</dbReference>
<evidence type="ECO:0000313" key="3">
    <source>
        <dbReference type="EMBL" id="MDA2804575.1"/>
    </source>
</evidence>
<protein>
    <submittedName>
        <fullName evidence="3">ATP-binding protein</fullName>
    </submittedName>
</protein>
<dbReference type="GO" id="GO:0005524">
    <property type="term" value="F:ATP binding"/>
    <property type="evidence" value="ECO:0007669"/>
    <property type="project" value="UniProtKB-KW"/>
</dbReference>
<dbReference type="SMART" id="SM00382">
    <property type="entry name" value="AAA"/>
    <property type="match status" value="1"/>
</dbReference>
<dbReference type="InterPro" id="IPR027417">
    <property type="entry name" value="P-loop_NTPase"/>
</dbReference>
<dbReference type="EMBL" id="JAQFWP010000012">
    <property type="protein sequence ID" value="MDA2804575.1"/>
    <property type="molecule type" value="Genomic_DNA"/>
</dbReference>
<name>A0ABT4TJI7_9ACTN</name>
<accession>A0ABT4TJI7</accession>
<keyword evidence="3" id="KW-0547">Nucleotide-binding</keyword>
<dbReference type="PANTHER" id="PTHR30050:SF4">
    <property type="entry name" value="ATP-BINDING PROTEIN RV3427C IN INSERTION SEQUENCE-RELATED"/>
    <property type="match status" value="1"/>
</dbReference>
<dbReference type="SUPFAM" id="SSF52540">
    <property type="entry name" value="P-loop containing nucleoside triphosphate hydrolases"/>
    <property type="match status" value="1"/>
</dbReference>
<proteinExistence type="predicted"/>
<feature type="domain" description="AAA+ ATPase" evidence="2">
    <location>
        <begin position="99"/>
        <end position="226"/>
    </location>
</feature>
<evidence type="ECO:0000259" key="2">
    <source>
        <dbReference type="SMART" id="SM00382"/>
    </source>
</evidence>
<evidence type="ECO:0000313" key="4">
    <source>
        <dbReference type="Proteomes" id="UP001165685"/>
    </source>
</evidence>
<feature type="region of interest" description="Disordered" evidence="1">
    <location>
        <begin position="17"/>
        <end position="48"/>
    </location>
</feature>
<dbReference type="RefSeq" id="WP_270677139.1">
    <property type="nucleotide sequence ID" value="NZ_JAQFWP010000012.1"/>
</dbReference>
<gene>
    <name evidence="3" type="ORF">O4U47_08630</name>
</gene>
<dbReference type="InterPro" id="IPR002611">
    <property type="entry name" value="IstB_ATP-bd"/>
</dbReference>
<dbReference type="CDD" id="cd00009">
    <property type="entry name" value="AAA"/>
    <property type="match status" value="1"/>
</dbReference>
<organism evidence="3 4">
    <name type="scientific">Nocardiopsis suaedae</name>
    <dbReference type="NCBI Taxonomy" id="3018444"/>
    <lineage>
        <taxon>Bacteria</taxon>
        <taxon>Bacillati</taxon>
        <taxon>Actinomycetota</taxon>
        <taxon>Actinomycetes</taxon>
        <taxon>Streptosporangiales</taxon>
        <taxon>Nocardiopsidaceae</taxon>
        <taxon>Nocardiopsis</taxon>
    </lineage>
</organism>
<dbReference type="Pfam" id="PF01695">
    <property type="entry name" value="IstB_IS21"/>
    <property type="match status" value="1"/>
</dbReference>
<evidence type="ECO:0000256" key="1">
    <source>
        <dbReference type="SAM" id="MobiDB-lite"/>
    </source>
</evidence>
<dbReference type="PANTHER" id="PTHR30050">
    <property type="entry name" value="CHROMOSOMAL REPLICATION INITIATOR PROTEIN DNAA"/>
    <property type="match status" value="1"/>
</dbReference>
<reference evidence="3" key="1">
    <citation type="submission" date="2023-01" db="EMBL/GenBank/DDBJ databases">
        <title>Draft genome sequence of Nocardiopsis sp. LSu2-4 isolated from halophytes.</title>
        <authorList>
            <person name="Duangmal K."/>
            <person name="Chantavorakit T."/>
        </authorList>
    </citation>
    <scope>NUCLEOTIDE SEQUENCE</scope>
    <source>
        <strain evidence="3">LSu2-4</strain>
    </source>
</reference>
<keyword evidence="4" id="KW-1185">Reference proteome</keyword>
<keyword evidence="3" id="KW-0067">ATP-binding</keyword>